<comment type="caution">
    <text evidence="1">The sequence shown here is derived from an EMBL/GenBank/DDBJ whole genome shotgun (WGS) entry which is preliminary data.</text>
</comment>
<protein>
    <recommendedName>
        <fullName evidence="3">Secreted protein</fullName>
    </recommendedName>
</protein>
<proteinExistence type="predicted"/>
<gene>
    <name evidence="1" type="ORF">CDAR_44831</name>
</gene>
<reference evidence="1 2" key="1">
    <citation type="submission" date="2021-06" db="EMBL/GenBank/DDBJ databases">
        <title>Caerostris darwini draft genome.</title>
        <authorList>
            <person name="Kono N."/>
            <person name="Arakawa K."/>
        </authorList>
    </citation>
    <scope>NUCLEOTIDE SEQUENCE [LARGE SCALE GENOMIC DNA]</scope>
</reference>
<accession>A0AAV4WQM8</accession>
<name>A0AAV4WQM8_9ARAC</name>
<dbReference type="Proteomes" id="UP001054837">
    <property type="component" value="Unassembled WGS sequence"/>
</dbReference>
<evidence type="ECO:0000313" key="1">
    <source>
        <dbReference type="EMBL" id="GIY85002.1"/>
    </source>
</evidence>
<dbReference type="EMBL" id="BPLQ01014999">
    <property type="protein sequence ID" value="GIY85002.1"/>
    <property type="molecule type" value="Genomic_DNA"/>
</dbReference>
<keyword evidence="2" id="KW-1185">Reference proteome</keyword>
<evidence type="ECO:0008006" key="3">
    <source>
        <dbReference type="Google" id="ProtNLM"/>
    </source>
</evidence>
<sequence length="82" mass="9118">MAHGLRQCICKTCLCAAGPLSLMKANVSSRYVHPIRSRTFVTRFIACRSMGHVTANFKAKTVLEQKVLCSMCYSLLGEEHVL</sequence>
<evidence type="ECO:0000313" key="2">
    <source>
        <dbReference type="Proteomes" id="UP001054837"/>
    </source>
</evidence>
<organism evidence="1 2">
    <name type="scientific">Caerostris darwini</name>
    <dbReference type="NCBI Taxonomy" id="1538125"/>
    <lineage>
        <taxon>Eukaryota</taxon>
        <taxon>Metazoa</taxon>
        <taxon>Ecdysozoa</taxon>
        <taxon>Arthropoda</taxon>
        <taxon>Chelicerata</taxon>
        <taxon>Arachnida</taxon>
        <taxon>Araneae</taxon>
        <taxon>Araneomorphae</taxon>
        <taxon>Entelegynae</taxon>
        <taxon>Araneoidea</taxon>
        <taxon>Araneidae</taxon>
        <taxon>Caerostris</taxon>
    </lineage>
</organism>
<dbReference type="AlphaFoldDB" id="A0AAV4WQM8"/>